<protein>
    <recommendedName>
        <fullName evidence="4">Terpene synthase N-terminal domain-containing protein</fullName>
    </recommendedName>
</protein>
<dbReference type="AlphaFoldDB" id="A0AAN7RBH6"/>
<evidence type="ECO:0000313" key="5">
    <source>
        <dbReference type="EMBL" id="KAK4792963.1"/>
    </source>
</evidence>
<dbReference type="InterPro" id="IPR008930">
    <property type="entry name" value="Terpenoid_cyclase/PrenylTrfase"/>
</dbReference>
<dbReference type="Proteomes" id="UP001346149">
    <property type="component" value="Unassembled WGS sequence"/>
</dbReference>
<dbReference type="InterPro" id="IPR050148">
    <property type="entry name" value="Terpene_synthase-like"/>
</dbReference>
<reference evidence="5 6" key="1">
    <citation type="journal article" date="2023" name="Hortic Res">
        <title>Pangenome of water caltrop reveals structural variations and asymmetric subgenome divergence after allopolyploidization.</title>
        <authorList>
            <person name="Zhang X."/>
            <person name="Chen Y."/>
            <person name="Wang L."/>
            <person name="Yuan Y."/>
            <person name="Fang M."/>
            <person name="Shi L."/>
            <person name="Lu R."/>
            <person name="Comes H.P."/>
            <person name="Ma Y."/>
            <person name="Chen Y."/>
            <person name="Huang G."/>
            <person name="Zhou Y."/>
            <person name="Zheng Z."/>
            <person name="Qiu Y."/>
        </authorList>
    </citation>
    <scope>NUCLEOTIDE SEQUENCE [LARGE SCALE GENOMIC DNA]</scope>
    <source>
        <strain evidence="5">F231</strain>
    </source>
</reference>
<evidence type="ECO:0000256" key="1">
    <source>
        <dbReference type="ARBA" id="ARBA00001946"/>
    </source>
</evidence>
<dbReference type="SUPFAM" id="SSF48239">
    <property type="entry name" value="Terpenoid cyclases/Protein prenyltransferases"/>
    <property type="match status" value="1"/>
</dbReference>
<dbReference type="InterPro" id="IPR036965">
    <property type="entry name" value="Terpene_synth_N_sf"/>
</dbReference>
<evidence type="ECO:0000256" key="3">
    <source>
        <dbReference type="ARBA" id="ARBA00022842"/>
    </source>
</evidence>
<dbReference type="Pfam" id="PF01397">
    <property type="entry name" value="Terpene_synth"/>
    <property type="match status" value="1"/>
</dbReference>
<dbReference type="InterPro" id="IPR001906">
    <property type="entry name" value="Terpene_synth_N"/>
</dbReference>
<accession>A0AAN7RBH6</accession>
<dbReference type="GO" id="GO:0009686">
    <property type="term" value="P:gibberellin biosynthetic process"/>
    <property type="evidence" value="ECO:0007669"/>
    <property type="project" value="TreeGrafter"/>
</dbReference>
<dbReference type="InterPro" id="IPR008949">
    <property type="entry name" value="Isoprenoid_synthase_dom_sf"/>
</dbReference>
<comment type="cofactor">
    <cofactor evidence="1">
        <name>Mg(2+)</name>
        <dbReference type="ChEBI" id="CHEBI:18420"/>
    </cofactor>
</comment>
<keyword evidence="3" id="KW-0460">Magnesium</keyword>
<keyword evidence="6" id="KW-1185">Reference proteome</keyword>
<evidence type="ECO:0000256" key="2">
    <source>
        <dbReference type="ARBA" id="ARBA00022723"/>
    </source>
</evidence>
<gene>
    <name evidence="5" type="ORF">SAY86_023398</name>
</gene>
<dbReference type="Gene3D" id="1.50.10.130">
    <property type="entry name" value="Terpene synthase, N-terminal domain"/>
    <property type="match status" value="1"/>
</dbReference>
<dbReference type="FunFam" id="1.50.10.130:FF:000002">
    <property type="entry name" value="Ent-copalyl diphosphate synthase, chloroplastic"/>
    <property type="match status" value="1"/>
</dbReference>
<comment type="caution">
    <text evidence="5">The sequence shown here is derived from an EMBL/GenBank/DDBJ whole genome shotgun (WGS) entry which is preliminary data.</text>
</comment>
<keyword evidence="2" id="KW-0479">Metal-binding</keyword>
<dbReference type="PANTHER" id="PTHR31739">
    <property type="entry name" value="ENT-COPALYL DIPHOSPHATE SYNTHASE, CHLOROPLASTIC"/>
    <property type="match status" value="1"/>
</dbReference>
<name>A0AAN7RBH6_TRANT</name>
<dbReference type="GO" id="GO:0009507">
    <property type="term" value="C:chloroplast"/>
    <property type="evidence" value="ECO:0007669"/>
    <property type="project" value="TreeGrafter"/>
</dbReference>
<dbReference type="GO" id="GO:0010333">
    <property type="term" value="F:terpene synthase activity"/>
    <property type="evidence" value="ECO:0007669"/>
    <property type="project" value="InterPro"/>
</dbReference>
<evidence type="ECO:0000313" key="6">
    <source>
        <dbReference type="Proteomes" id="UP001346149"/>
    </source>
</evidence>
<feature type="domain" description="Terpene synthase N-terminal" evidence="4">
    <location>
        <begin position="17"/>
        <end position="122"/>
    </location>
</feature>
<dbReference type="EMBL" id="JAXQNO010000008">
    <property type="protein sequence ID" value="KAK4792963.1"/>
    <property type="molecule type" value="Genomic_DNA"/>
</dbReference>
<proteinExistence type="predicted"/>
<evidence type="ECO:0000259" key="4">
    <source>
        <dbReference type="Pfam" id="PF01397"/>
    </source>
</evidence>
<dbReference type="Gene3D" id="1.10.600.10">
    <property type="entry name" value="Farnesyl Diphosphate Synthase"/>
    <property type="match status" value="1"/>
</dbReference>
<dbReference type="GO" id="GO:0000287">
    <property type="term" value="F:magnesium ion binding"/>
    <property type="evidence" value="ECO:0007669"/>
    <property type="project" value="TreeGrafter"/>
</dbReference>
<dbReference type="PANTHER" id="PTHR31739:SF4">
    <property type="entry name" value="ENT-COPALYL DIPHOSPHATE SYNTHASE, CHLOROPLASTIC"/>
    <property type="match status" value="1"/>
</dbReference>
<sequence>MSDIGPTKEYAGRGDSRMIDLDVTAMGFRLLRLHGHLVSANVFENFKNNGSEFQTLAGQSTEAVTVMFNLYRESQLQFPGETILQDAREYSKSFLTQKRVAGQLLDKWIIPKDLPGELGYALGIPWYASLPRLETRFYIEHYGGKDDVWIGKTLYRLSHVNNNVYLELAKLDYNDSQACHQSEWDHMQRWYGESEMVGFGMSRKDLLFAYFVAAASIFEPERAMERLAWVKTLALAETLISFFRPARDFCCHRRRAFVGEFQSTAGARDYENGRSYGVDNHKVICSFFQSVKFMNLLCNENKYIVHGHHEHMLDAWEKWLMGLEEEEGERYKGVAELLVQIICLASGHCFTEELVSFPSYAHLSRLSDELCRRLGHLKSHQENGSHYGGCAGTTTDAPIESTMRELVQSVLEGSATMDRAERNMDTFHMVDKSFYYGAHCDPGTIELHMAKVLFEKVN</sequence>
<dbReference type="SUPFAM" id="SSF48576">
    <property type="entry name" value="Terpenoid synthases"/>
    <property type="match status" value="1"/>
</dbReference>
<organism evidence="5 6">
    <name type="scientific">Trapa natans</name>
    <name type="common">Water chestnut</name>
    <dbReference type="NCBI Taxonomy" id="22666"/>
    <lineage>
        <taxon>Eukaryota</taxon>
        <taxon>Viridiplantae</taxon>
        <taxon>Streptophyta</taxon>
        <taxon>Embryophyta</taxon>
        <taxon>Tracheophyta</taxon>
        <taxon>Spermatophyta</taxon>
        <taxon>Magnoliopsida</taxon>
        <taxon>eudicotyledons</taxon>
        <taxon>Gunneridae</taxon>
        <taxon>Pentapetalae</taxon>
        <taxon>rosids</taxon>
        <taxon>malvids</taxon>
        <taxon>Myrtales</taxon>
        <taxon>Lythraceae</taxon>
        <taxon>Trapa</taxon>
    </lineage>
</organism>